<dbReference type="WBParaSite" id="JU765_v2.g15124.t1">
    <property type="protein sequence ID" value="JU765_v2.g15124.t1"/>
    <property type="gene ID" value="JU765_v2.g15124"/>
</dbReference>
<evidence type="ECO:0000313" key="2">
    <source>
        <dbReference type="WBParaSite" id="JU765_v2.g15124.t1"/>
    </source>
</evidence>
<proteinExistence type="predicted"/>
<dbReference type="Proteomes" id="UP000887576">
    <property type="component" value="Unplaced"/>
</dbReference>
<protein>
    <submittedName>
        <fullName evidence="2">Sodium/calcium exchanger membrane region domain-containing protein</fullName>
    </submittedName>
</protein>
<sequence length="595" mass="66504">MAAGGSAPEFFTSVFGVFITENNVGIGTIVGSATFNILCVLAFCCLFSKTILHLTWWPLFRDMSFYVLALLFLVLFFHDEAIDWHEALAMFVIYIIYGIFMKYNTQIEFWVKANVFKIRGTRTLVNENEAAQATPESRRRSLGISIDELSEPRKSIPVLHAGAMFRAGLAQMVLEEDDSIAEPSSCPTFMAAGGSAPEFFTSVFGVFITENNVGIGTIVGSATFNILCVLAFCCLFSKTVLHLTWWPLFRDMSFYVLALLFLVLFFHDEAIDWHEALAMFVIYIIYGIFMKYNTQIEFWVKAKVFKTRGTRTLVLENGTQPKVVTISNNHESMPTISETASFATPISMMEQEPEANGNSRMYPASTSQLTIPQLLDQEEEVEQPIDMSWPKTFRKQCVYVFLMPIMWPLYVTLPDVKKPNRKKLMIVTFVGSVLWIAFYSYLMVWWANTIGVTLGIPTEVMGLTVLAAGTSIPDLITSVIVARKGLGDMAVSSSIGSNLFDICVGLPIPWLLFFASRMFSGSIYAPVVVISNGLICSVGMLFMMMLVLVAATAFAGWQMNKLYGVIMILSYIAFCIFSVFLEVGKFTCPLRVVSS</sequence>
<accession>A0AC34QC26</accession>
<reference evidence="2" key="1">
    <citation type="submission" date="2022-11" db="UniProtKB">
        <authorList>
            <consortium name="WormBaseParasite"/>
        </authorList>
    </citation>
    <scope>IDENTIFICATION</scope>
</reference>
<name>A0AC34QC26_9BILA</name>
<evidence type="ECO:0000313" key="1">
    <source>
        <dbReference type="Proteomes" id="UP000887576"/>
    </source>
</evidence>
<organism evidence="1 2">
    <name type="scientific">Panagrolaimus sp. JU765</name>
    <dbReference type="NCBI Taxonomy" id="591449"/>
    <lineage>
        <taxon>Eukaryota</taxon>
        <taxon>Metazoa</taxon>
        <taxon>Ecdysozoa</taxon>
        <taxon>Nematoda</taxon>
        <taxon>Chromadorea</taxon>
        <taxon>Rhabditida</taxon>
        <taxon>Tylenchina</taxon>
        <taxon>Panagrolaimomorpha</taxon>
        <taxon>Panagrolaimoidea</taxon>
        <taxon>Panagrolaimidae</taxon>
        <taxon>Panagrolaimus</taxon>
    </lineage>
</organism>